<evidence type="ECO:0000313" key="1">
    <source>
        <dbReference type="EMBL" id="KAH3819288.1"/>
    </source>
</evidence>
<keyword evidence="2" id="KW-1185">Reference proteome</keyword>
<reference evidence="1" key="2">
    <citation type="submission" date="2020-11" db="EMBL/GenBank/DDBJ databases">
        <authorList>
            <person name="McCartney M.A."/>
            <person name="Auch B."/>
            <person name="Kono T."/>
            <person name="Mallez S."/>
            <person name="Becker A."/>
            <person name="Gohl D.M."/>
            <person name="Silverstein K.A.T."/>
            <person name="Koren S."/>
            <person name="Bechman K.B."/>
            <person name="Herman A."/>
            <person name="Abrahante J.E."/>
            <person name="Garbe J."/>
        </authorList>
    </citation>
    <scope>NUCLEOTIDE SEQUENCE</scope>
    <source>
        <strain evidence="1">Duluth1</strain>
        <tissue evidence="1">Whole animal</tissue>
    </source>
</reference>
<reference evidence="1" key="1">
    <citation type="journal article" date="2019" name="bioRxiv">
        <title>The Genome of the Zebra Mussel, Dreissena polymorpha: A Resource for Invasive Species Research.</title>
        <authorList>
            <person name="McCartney M.A."/>
            <person name="Auch B."/>
            <person name="Kono T."/>
            <person name="Mallez S."/>
            <person name="Zhang Y."/>
            <person name="Obille A."/>
            <person name="Becker A."/>
            <person name="Abrahante J.E."/>
            <person name="Garbe J."/>
            <person name="Badalamenti J.P."/>
            <person name="Herman A."/>
            <person name="Mangelson H."/>
            <person name="Liachko I."/>
            <person name="Sullivan S."/>
            <person name="Sone E.D."/>
            <person name="Koren S."/>
            <person name="Silverstein K.A.T."/>
            <person name="Beckman K.B."/>
            <person name="Gohl D.M."/>
        </authorList>
    </citation>
    <scope>NUCLEOTIDE SEQUENCE</scope>
    <source>
        <strain evidence="1">Duluth1</strain>
        <tissue evidence="1">Whole animal</tissue>
    </source>
</reference>
<evidence type="ECO:0000313" key="2">
    <source>
        <dbReference type="Proteomes" id="UP000828390"/>
    </source>
</evidence>
<organism evidence="1 2">
    <name type="scientific">Dreissena polymorpha</name>
    <name type="common">Zebra mussel</name>
    <name type="synonym">Mytilus polymorpha</name>
    <dbReference type="NCBI Taxonomy" id="45954"/>
    <lineage>
        <taxon>Eukaryota</taxon>
        <taxon>Metazoa</taxon>
        <taxon>Spiralia</taxon>
        <taxon>Lophotrochozoa</taxon>
        <taxon>Mollusca</taxon>
        <taxon>Bivalvia</taxon>
        <taxon>Autobranchia</taxon>
        <taxon>Heteroconchia</taxon>
        <taxon>Euheterodonta</taxon>
        <taxon>Imparidentia</taxon>
        <taxon>Neoheterodontei</taxon>
        <taxon>Myida</taxon>
        <taxon>Dreissenoidea</taxon>
        <taxon>Dreissenidae</taxon>
        <taxon>Dreissena</taxon>
    </lineage>
</organism>
<comment type="caution">
    <text evidence="1">The sequence shown here is derived from an EMBL/GenBank/DDBJ whole genome shotgun (WGS) entry which is preliminary data.</text>
</comment>
<dbReference type="EMBL" id="JAIWYP010000005">
    <property type="protein sequence ID" value="KAH3819288.1"/>
    <property type="molecule type" value="Genomic_DNA"/>
</dbReference>
<name>A0A9D4JSQ6_DREPO</name>
<dbReference type="AlphaFoldDB" id="A0A9D4JSQ6"/>
<gene>
    <name evidence="1" type="ORF">DPMN_121022</name>
</gene>
<proteinExistence type="predicted"/>
<sequence length="59" mass="6644">MPHAVESFLQVTEAVEELTLVLQVFPNDDSAVEDLFHCAPPSSESTLHFDQQFTGYTFQ</sequence>
<accession>A0A9D4JSQ6</accession>
<dbReference type="Proteomes" id="UP000828390">
    <property type="component" value="Unassembled WGS sequence"/>
</dbReference>
<protein>
    <submittedName>
        <fullName evidence="1">Uncharacterized protein</fullName>
    </submittedName>
</protein>